<dbReference type="Pfam" id="PF05598">
    <property type="entry name" value="DUF772"/>
    <property type="match status" value="1"/>
</dbReference>
<evidence type="ECO:0000259" key="6">
    <source>
        <dbReference type="Pfam" id="PF05598"/>
    </source>
</evidence>
<reference evidence="7 8" key="1">
    <citation type="submission" date="2010-06" db="EMBL/GenBank/DDBJ databases">
        <title>Complete sequence chromosome of Methanohalobium evestigatum Z-7303.</title>
        <authorList>
            <consortium name="US DOE Joint Genome Institute"/>
            <person name="Lucas S."/>
            <person name="Copeland A."/>
            <person name="Lapidus A."/>
            <person name="Cheng J.-F."/>
            <person name="Bruce D."/>
            <person name="Goodwin L."/>
            <person name="Pitluck S."/>
            <person name="Saunders E."/>
            <person name="Detter J.C."/>
            <person name="Han C."/>
            <person name="Tapia R."/>
            <person name="Land M."/>
            <person name="Hauser L."/>
            <person name="Kyrpides N."/>
            <person name="Mikhailova N."/>
            <person name="Sieprawska-Lupa M."/>
            <person name="Whitman W.B."/>
            <person name="Anderson I."/>
            <person name="Woyke T."/>
        </authorList>
    </citation>
    <scope>NUCLEOTIDE SEQUENCE [LARGE SCALE GENOMIC DNA]</scope>
    <source>
        <strain evidence="8">ATCC BAA-1072 / DSM 3721 / NBRC 107634 / OCM 161 / Z-7303</strain>
    </source>
</reference>
<accession>D7E7N6</accession>
<sequence>MDTFTDFALNEEYKRLIAVGDKLAEVEALIDWKKFRPILESMYTNRSASGGRPEADVIVMLKMLILQQWHGLSDQEIEKQCIDRISFRHFLKFPEYIPDSTTVWLFRKRIIDTNKEKEVWRELQRQLDSLGLKIKKGMIQDATFIHSDPGHAGADKPRGNEAKTRRSKDGTWAKKSGKSHFGYKLHTIIDTDYQLIRRFETTTATVHDNKVDLSREDEVVYRDKGYFGTNPQGYDATMQREILRNSRISAIRVTGERVYAVTKGVFKAGTTLVTTMKRVNLKMLFTAFGFNLYQLSTLRSKGVI</sequence>
<gene>
    <name evidence="7" type="ordered locus">Metev_1239</name>
</gene>
<feature type="domain" description="Transposase InsH N-terminal" evidence="6">
    <location>
        <begin position="13"/>
        <end position="109"/>
    </location>
</feature>
<dbReference type="EMBL" id="CP002069">
    <property type="protein sequence ID" value="ADI74109.1"/>
    <property type="molecule type" value="Genomic_DNA"/>
</dbReference>
<evidence type="ECO:0000256" key="4">
    <source>
        <dbReference type="SAM" id="MobiDB-lite"/>
    </source>
</evidence>
<protein>
    <submittedName>
        <fullName evidence="7">Transposase IS4 family protein</fullName>
    </submittedName>
</protein>
<comment type="function">
    <text evidence="1">Involved in the transposition of the insertion sequence IS5.</text>
</comment>
<feature type="region of interest" description="Disordered" evidence="4">
    <location>
        <begin position="146"/>
        <end position="175"/>
    </location>
</feature>
<dbReference type="PANTHER" id="PTHR35604">
    <property type="entry name" value="TRANSPOSASE INSH FOR INSERTION SEQUENCE ELEMENT IS5A-RELATED"/>
    <property type="match status" value="1"/>
</dbReference>
<dbReference type="NCBIfam" id="NF033581">
    <property type="entry name" value="transpos_IS5_4"/>
    <property type="match status" value="1"/>
</dbReference>
<dbReference type="Proteomes" id="UP000000391">
    <property type="component" value="Chromosome"/>
</dbReference>
<keyword evidence="3" id="KW-0233">DNA recombination</keyword>
<proteinExistence type="predicted"/>
<evidence type="ECO:0000256" key="1">
    <source>
        <dbReference type="ARBA" id="ARBA00003544"/>
    </source>
</evidence>
<evidence type="ECO:0000256" key="2">
    <source>
        <dbReference type="ARBA" id="ARBA00023125"/>
    </source>
</evidence>
<dbReference type="HOGENOM" id="CLU_049873_1_1_2"/>
<dbReference type="GO" id="GO:0006313">
    <property type="term" value="P:DNA transposition"/>
    <property type="evidence" value="ECO:0007669"/>
    <property type="project" value="InterPro"/>
</dbReference>
<dbReference type="AlphaFoldDB" id="D7E7N6"/>
<dbReference type="InterPro" id="IPR008490">
    <property type="entry name" value="Transposase_InsH_N"/>
</dbReference>
<name>D7E7N6_METEZ</name>
<evidence type="ECO:0000256" key="3">
    <source>
        <dbReference type="ARBA" id="ARBA00023172"/>
    </source>
</evidence>
<evidence type="ECO:0000313" key="8">
    <source>
        <dbReference type="Proteomes" id="UP000000391"/>
    </source>
</evidence>
<dbReference type="OrthoDB" id="148050at2157"/>
<feature type="domain" description="Transposase IS4-like" evidence="5">
    <location>
        <begin position="140"/>
        <end position="229"/>
    </location>
</feature>
<dbReference type="PANTHER" id="PTHR35604:SF2">
    <property type="entry name" value="TRANSPOSASE INSH FOR INSERTION SEQUENCE ELEMENT IS5A-RELATED"/>
    <property type="match status" value="1"/>
</dbReference>
<dbReference type="InterPro" id="IPR002559">
    <property type="entry name" value="Transposase_11"/>
</dbReference>
<evidence type="ECO:0000259" key="5">
    <source>
        <dbReference type="Pfam" id="PF01609"/>
    </source>
</evidence>
<keyword evidence="8" id="KW-1185">Reference proteome</keyword>
<dbReference type="RefSeq" id="WP_013194675.1">
    <property type="nucleotide sequence ID" value="NC_014253.1"/>
</dbReference>
<dbReference type="GeneID" id="9346872"/>
<dbReference type="KEGG" id="mev:Metev_1239"/>
<dbReference type="GO" id="GO:0004803">
    <property type="term" value="F:transposase activity"/>
    <property type="evidence" value="ECO:0007669"/>
    <property type="project" value="InterPro"/>
</dbReference>
<dbReference type="Pfam" id="PF01609">
    <property type="entry name" value="DDE_Tnp_1"/>
    <property type="match status" value="1"/>
</dbReference>
<organism evidence="7 8">
    <name type="scientific">Methanohalobium evestigatum (strain ATCC BAA-1072 / DSM 3721 / NBRC 107634 / OCM 161 / Z-7303)</name>
    <dbReference type="NCBI Taxonomy" id="644295"/>
    <lineage>
        <taxon>Archaea</taxon>
        <taxon>Methanobacteriati</taxon>
        <taxon>Methanobacteriota</taxon>
        <taxon>Stenosarchaea group</taxon>
        <taxon>Methanomicrobia</taxon>
        <taxon>Methanosarcinales</taxon>
        <taxon>Methanosarcinaceae</taxon>
        <taxon>Methanohalobium</taxon>
    </lineage>
</organism>
<evidence type="ECO:0000313" key="7">
    <source>
        <dbReference type="EMBL" id="ADI74109.1"/>
    </source>
</evidence>
<dbReference type="GO" id="GO:0003677">
    <property type="term" value="F:DNA binding"/>
    <property type="evidence" value="ECO:0007669"/>
    <property type="project" value="UniProtKB-KW"/>
</dbReference>
<keyword evidence="2" id="KW-0238">DNA-binding</keyword>
<dbReference type="InterPro" id="IPR047959">
    <property type="entry name" value="Transpos_IS5"/>
</dbReference>
<feature type="compositionally biased region" description="Basic and acidic residues" evidence="4">
    <location>
        <begin position="153"/>
        <end position="172"/>
    </location>
</feature>